<organism evidence="1 2">
    <name type="scientific">Rufibacter immobilis</name>
    <dbReference type="NCBI Taxonomy" id="1348778"/>
    <lineage>
        <taxon>Bacteria</taxon>
        <taxon>Pseudomonadati</taxon>
        <taxon>Bacteroidota</taxon>
        <taxon>Cytophagia</taxon>
        <taxon>Cytophagales</taxon>
        <taxon>Hymenobacteraceae</taxon>
        <taxon>Rufibacter</taxon>
    </lineage>
</organism>
<protein>
    <recommendedName>
        <fullName evidence="3">Outer membrane protein assembly factor BamE</fullName>
    </recommendedName>
</protein>
<sequence length="116" mass="13121">MVLLQSFSCSSGENKFGFDAVSWKNDLNGCKGTRVQQKAKVEEIRLQLLGLNEREIRKLFGKPDSEELMERSNKVYIYFITPGPKCEQATQATTKTALTVRMDALGVVREANIFEE</sequence>
<proteinExistence type="predicted"/>
<gene>
    <name evidence="1" type="ORF">EFA69_15885</name>
</gene>
<reference evidence="1 2" key="1">
    <citation type="submission" date="2018-11" db="EMBL/GenBank/DDBJ databases">
        <title>Rufibacter latericius sp. nov., isolated from water in Baiyang Lake.</title>
        <authorList>
            <person name="Yang Y."/>
        </authorList>
    </citation>
    <scope>NUCLEOTIDE SEQUENCE [LARGE SCALE GENOMIC DNA]</scope>
    <source>
        <strain evidence="1 2">MCC P1</strain>
    </source>
</reference>
<dbReference type="EMBL" id="RJJE01000017">
    <property type="protein sequence ID" value="RNI27599.1"/>
    <property type="molecule type" value="Genomic_DNA"/>
</dbReference>
<dbReference type="Proteomes" id="UP000271010">
    <property type="component" value="Unassembled WGS sequence"/>
</dbReference>
<dbReference type="AlphaFoldDB" id="A0A3M9MQ10"/>
<evidence type="ECO:0000313" key="1">
    <source>
        <dbReference type="EMBL" id="RNI27599.1"/>
    </source>
</evidence>
<dbReference type="OrthoDB" id="981332at2"/>
<keyword evidence="2" id="KW-1185">Reference proteome</keyword>
<evidence type="ECO:0008006" key="3">
    <source>
        <dbReference type="Google" id="ProtNLM"/>
    </source>
</evidence>
<dbReference type="RefSeq" id="WP_123134067.1">
    <property type="nucleotide sequence ID" value="NZ_RJJE01000017.1"/>
</dbReference>
<accession>A0A3M9MQ10</accession>
<name>A0A3M9MQ10_9BACT</name>
<comment type="caution">
    <text evidence="1">The sequence shown here is derived from an EMBL/GenBank/DDBJ whole genome shotgun (WGS) entry which is preliminary data.</text>
</comment>
<evidence type="ECO:0000313" key="2">
    <source>
        <dbReference type="Proteomes" id="UP000271010"/>
    </source>
</evidence>